<evidence type="ECO:0000256" key="9">
    <source>
        <dbReference type="ARBA" id="ARBA00023098"/>
    </source>
</evidence>
<evidence type="ECO:0000256" key="7">
    <source>
        <dbReference type="ARBA" id="ARBA00022801"/>
    </source>
</evidence>
<feature type="domain" description="Phospholipase/carboxylesterase/thioesterase" evidence="13">
    <location>
        <begin position="17"/>
        <end position="250"/>
    </location>
</feature>
<evidence type="ECO:0000256" key="10">
    <source>
        <dbReference type="ARBA" id="ARBA00029392"/>
    </source>
</evidence>
<evidence type="ECO:0000256" key="12">
    <source>
        <dbReference type="ARBA" id="ARBA00047337"/>
    </source>
</evidence>
<dbReference type="GO" id="GO:0006631">
    <property type="term" value="P:fatty acid metabolic process"/>
    <property type="evidence" value="ECO:0007669"/>
    <property type="project" value="UniProtKB-KW"/>
</dbReference>
<comment type="function">
    <text evidence="10">Hydrolyzes fatty acids from S-acylated cysteine residues in proteins with a strong preference for palmitoylated G-alpha proteins over other acyl substrates. Mediates the deacylation of G-alpha proteins such as GPA1 in vivo, but has weak or no activity toward palmitoylated Ras proteins. Has weak lysophospholipase activity in vitro; however such activity may not exist in vivo.</text>
</comment>
<dbReference type="InterPro" id="IPR050565">
    <property type="entry name" value="LYPA1-2/EST-like"/>
</dbReference>
<evidence type="ECO:0000256" key="5">
    <source>
        <dbReference type="ARBA" id="ARBA00022487"/>
    </source>
</evidence>
<dbReference type="FunFam" id="3.40.50.1820:FF:000010">
    <property type="entry name" value="Acyl-protein thioesterase 2"/>
    <property type="match status" value="1"/>
</dbReference>
<evidence type="ECO:0000259" key="13">
    <source>
        <dbReference type="Pfam" id="PF02230"/>
    </source>
</evidence>
<evidence type="ECO:0000256" key="4">
    <source>
        <dbReference type="ARBA" id="ARBA00014923"/>
    </source>
</evidence>
<protein>
    <recommendedName>
        <fullName evidence="4">Acyl-protein thioesterase 1</fullName>
        <ecNumber evidence="3">3.1.2.22</ecNumber>
    </recommendedName>
    <alternativeName>
        <fullName evidence="11">Palmitoyl-protein hydrolase</fullName>
    </alternativeName>
</protein>
<proteinExistence type="inferred from homology"/>
<dbReference type="Pfam" id="PF02230">
    <property type="entry name" value="Abhydrolase_2"/>
    <property type="match status" value="1"/>
</dbReference>
<comment type="similarity">
    <text evidence="2">Belongs to the AB hydrolase superfamily. AB hydrolase 2 family.</text>
</comment>
<dbReference type="PANTHER" id="PTHR10655">
    <property type="entry name" value="LYSOPHOSPHOLIPASE-RELATED"/>
    <property type="match status" value="1"/>
</dbReference>
<keyword evidence="5" id="KW-0719">Serine esterase</keyword>
<evidence type="ECO:0000256" key="11">
    <source>
        <dbReference type="ARBA" id="ARBA00031195"/>
    </source>
</evidence>
<dbReference type="Proteomes" id="UP000245884">
    <property type="component" value="Unassembled WGS sequence"/>
</dbReference>
<accession>A0A316UGZ4</accession>
<dbReference type="GO" id="GO:0005737">
    <property type="term" value="C:cytoplasm"/>
    <property type="evidence" value="ECO:0007669"/>
    <property type="project" value="UniProtKB-SubCell"/>
</dbReference>
<dbReference type="AlphaFoldDB" id="A0A316UGZ4"/>
<evidence type="ECO:0000256" key="3">
    <source>
        <dbReference type="ARBA" id="ARBA00012423"/>
    </source>
</evidence>
<keyword evidence="9" id="KW-0443">Lipid metabolism</keyword>
<dbReference type="PANTHER" id="PTHR10655:SF17">
    <property type="entry name" value="LYSOPHOSPHOLIPASE-LIKE PROTEIN 1"/>
    <property type="match status" value="1"/>
</dbReference>
<dbReference type="OrthoDB" id="2418081at2759"/>
<keyword evidence="15" id="KW-1185">Reference proteome</keyword>
<evidence type="ECO:0000313" key="14">
    <source>
        <dbReference type="EMBL" id="PWN24516.1"/>
    </source>
</evidence>
<dbReference type="InterPro" id="IPR003140">
    <property type="entry name" value="PLipase/COase/thioEstase"/>
</dbReference>
<dbReference type="GO" id="GO:0052689">
    <property type="term" value="F:carboxylic ester hydrolase activity"/>
    <property type="evidence" value="ECO:0007669"/>
    <property type="project" value="UniProtKB-KW"/>
</dbReference>
<dbReference type="RefSeq" id="XP_025359128.1">
    <property type="nucleotide sequence ID" value="XM_025507463.1"/>
</dbReference>
<dbReference type="SUPFAM" id="SSF53474">
    <property type="entry name" value="alpha/beta-Hydrolases"/>
    <property type="match status" value="1"/>
</dbReference>
<dbReference type="EC" id="3.1.2.22" evidence="3"/>
<evidence type="ECO:0000313" key="15">
    <source>
        <dbReference type="Proteomes" id="UP000245884"/>
    </source>
</evidence>
<sequence length="255" mass="27136">MATATSLLKSLIVPPASGQAPTATLIFAHGLGDSGAGWLDVAQLLSRRPALRHVRFVLPNAPVQPVTLNMGMSMPSWFDIHSLDDFEEHEDEAGLKKSAAAIGALVKAEVDGTAEGLNGRGVPVERVVVGGFSQGGAISYLYGLTASPSPAGIIGLSTWLPLHRKLPQLVSTTAKDIPVFHGHGSRDPIVHYKYGQRSVEYLRGEAGVGMGEQRSASGGGKMRGVRFETYKGMPHSACPEEIEHVGQWLERVVPE</sequence>
<keyword evidence="8" id="KW-0276">Fatty acid metabolism</keyword>
<gene>
    <name evidence="14" type="ORF">BDZ90DRAFT_244389</name>
</gene>
<dbReference type="GeneID" id="37029286"/>
<dbReference type="InterPro" id="IPR029058">
    <property type="entry name" value="AB_hydrolase_fold"/>
</dbReference>
<evidence type="ECO:0000256" key="1">
    <source>
        <dbReference type="ARBA" id="ARBA00004496"/>
    </source>
</evidence>
<keyword evidence="6" id="KW-0963">Cytoplasm</keyword>
<comment type="subcellular location">
    <subcellularLocation>
        <location evidence="1">Cytoplasm</location>
    </subcellularLocation>
</comment>
<dbReference type="STRING" id="1569628.A0A316UGZ4"/>
<evidence type="ECO:0000256" key="6">
    <source>
        <dbReference type="ARBA" id="ARBA00022490"/>
    </source>
</evidence>
<name>A0A316UGZ4_9BASI</name>
<dbReference type="EMBL" id="KZ819680">
    <property type="protein sequence ID" value="PWN24516.1"/>
    <property type="molecule type" value="Genomic_DNA"/>
</dbReference>
<organism evidence="14 15">
    <name type="scientific">Jaminaea rosea</name>
    <dbReference type="NCBI Taxonomy" id="1569628"/>
    <lineage>
        <taxon>Eukaryota</taxon>
        <taxon>Fungi</taxon>
        <taxon>Dikarya</taxon>
        <taxon>Basidiomycota</taxon>
        <taxon>Ustilaginomycotina</taxon>
        <taxon>Exobasidiomycetes</taxon>
        <taxon>Microstromatales</taxon>
        <taxon>Microstromatales incertae sedis</taxon>
        <taxon>Jaminaea</taxon>
    </lineage>
</organism>
<evidence type="ECO:0000256" key="2">
    <source>
        <dbReference type="ARBA" id="ARBA00006499"/>
    </source>
</evidence>
<evidence type="ECO:0000256" key="8">
    <source>
        <dbReference type="ARBA" id="ARBA00022832"/>
    </source>
</evidence>
<keyword evidence="7" id="KW-0378">Hydrolase</keyword>
<dbReference type="Gene3D" id="3.40.50.1820">
    <property type="entry name" value="alpha/beta hydrolase"/>
    <property type="match status" value="1"/>
</dbReference>
<reference evidence="14 15" key="1">
    <citation type="journal article" date="2018" name="Mol. Biol. Evol.">
        <title>Broad Genomic Sampling Reveals a Smut Pathogenic Ancestry of the Fungal Clade Ustilaginomycotina.</title>
        <authorList>
            <person name="Kijpornyongpan T."/>
            <person name="Mondo S.J."/>
            <person name="Barry K."/>
            <person name="Sandor L."/>
            <person name="Lee J."/>
            <person name="Lipzen A."/>
            <person name="Pangilinan J."/>
            <person name="LaButti K."/>
            <person name="Hainaut M."/>
            <person name="Henrissat B."/>
            <person name="Grigoriev I.V."/>
            <person name="Spatafora J.W."/>
            <person name="Aime M.C."/>
        </authorList>
    </citation>
    <scope>NUCLEOTIDE SEQUENCE [LARGE SCALE GENOMIC DNA]</scope>
    <source>
        <strain evidence="14 15">MCA 5214</strain>
    </source>
</reference>
<comment type="catalytic activity">
    <reaction evidence="12">
        <text>S-hexadecanoyl-L-cysteinyl-[protein] + H2O = L-cysteinyl-[protein] + hexadecanoate + H(+)</text>
        <dbReference type="Rhea" id="RHEA:19233"/>
        <dbReference type="Rhea" id="RHEA-COMP:10131"/>
        <dbReference type="Rhea" id="RHEA-COMP:11032"/>
        <dbReference type="ChEBI" id="CHEBI:7896"/>
        <dbReference type="ChEBI" id="CHEBI:15377"/>
        <dbReference type="ChEBI" id="CHEBI:15378"/>
        <dbReference type="ChEBI" id="CHEBI:29950"/>
        <dbReference type="ChEBI" id="CHEBI:74151"/>
        <dbReference type="EC" id="3.1.2.22"/>
    </reaction>
</comment>
<dbReference type="GO" id="GO:0008474">
    <property type="term" value="F:palmitoyl-(protein) hydrolase activity"/>
    <property type="evidence" value="ECO:0007669"/>
    <property type="project" value="UniProtKB-EC"/>
</dbReference>